<proteinExistence type="predicted"/>
<dbReference type="AlphaFoldDB" id="X1KK65"/>
<dbReference type="EMBL" id="BARU01036923">
    <property type="protein sequence ID" value="GAH82458.1"/>
    <property type="molecule type" value="Genomic_DNA"/>
</dbReference>
<accession>X1KK65</accession>
<name>X1KK65_9ZZZZ</name>
<dbReference type="Gene3D" id="2.30.30.100">
    <property type="match status" value="1"/>
</dbReference>
<protein>
    <recommendedName>
        <fullName evidence="2">MJ1316 RNA cyclic group end recognition domain-containing protein</fullName>
    </recommendedName>
</protein>
<reference evidence="1" key="1">
    <citation type="journal article" date="2014" name="Front. Microbiol.">
        <title>High frequency of phylogenetically diverse reductive dehalogenase-homologous genes in deep subseafloor sedimentary metagenomes.</title>
        <authorList>
            <person name="Kawai M."/>
            <person name="Futagami T."/>
            <person name="Toyoda A."/>
            <person name="Takaki Y."/>
            <person name="Nishi S."/>
            <person name="Hori S."/>
            <person name="Arai W."/>
            <person name="Tsubouchi T."/>
            <person name="Morono Y."/>
            <person name="Uchiyama I."/>
            <person name="Ito T."/>
            <person name="Fujiyama A."/>
            <person name="Inagaki F."/>
            <person name="Takami H."/>
        </authorList>
    </citation>
    <scope>NUCLEOTIDE SEQUENCE</scope>
    <source>
        <strain evidence="1">Expedition CK06-06</strain>
    </source>
</reference>
<comment type="caution">
    <text evidence="1">The sequence shown here is derived from an EMBL/GenBank/DDBJ whole genome shotgun (WGS) entry which is preliminary data.</text>
</comment>
<evidence type="ECO:0000313" key="1">
    <source>
        <dbReference type="EMBL" id="GAH82458.1"/>
    </source>
</evidence>
<organism evidence="1">
    <name type="scientific">marine sediment metagenome</name>
    <dbReference type="NCBI Taxonomy" id="412755"/>
    <lineage>
        <taxon>unclassified sequences</taxon>
        <taxon>metagenomes</taxon>
        <taxon>ecological metagenomes</taxon>
    </lineage>
</organism>
<evidence type="ECO:0008006" key="2">
    <source>
        <dbReference type="Google" id="ProtNLM"/>
    </source>
</evidence>
<sequence>METNQKPKGPLDIRSLKEAGEFTIMFDDDRGMKCQLIAADNYNLLVSWNDRRVLVPKHSVKYVLL</sequence>
<gene>
    <name evidence="1" type="ORF">S03H2_57586</name>
</gene>